<keyword evidence="2" id="KW-1185">Reference proteome</keyword>
<comment type="caution">
    <text evidence="1">The sequence shown here is derived from an EMBL/GenBank/DDBJ whole genome shotgun (WGS) entry which is preliminary data.</text>
</comment>
<sequence>MHTSFSLFLLLLIASLTLIHIPKSFCQDQRYVICGQPFRCANKNFNYPFWGGDRPSDCGYPGFNLSCQNDVAILAFESLRYRVVAVDSKIYGLRLARDDLWDNLCPGIIYDTTVNSSIFTYSTYGFRNVTLSYGCNFSAPVPQPFNQFGCEGNYSTPFATSFYSIWAVNRAPAMCYRSITVPVYEGKTGYFRNSTALRVALQDGFGLQWDANNSKCEECSRSGGRCGYNSSSNSFLCFCTDWPHDLACNDTQTGNDHALKQGFGLQWGTNYSSCEKCISLGTTGLILSVAGIAFFLLKRCSSGKGIIWPKSNEESSHKIEAFMRSYGNFAPKCYNFTQIKRMTNSFAHLLGQGGYGSVYKGTLPDGRIVAVKVLKDNRGNGEEFINEVASISRTSHVNVVTLLGFCYKANTRALVYEFMPNGSLDKFIQKNGSKEDADCRLEWRALYQITLGTARGLDYLHQDFCPKISDFGLAKLCKQKESVLSTMGARGTVGYIAPEVFFRGFGGISHKSDVYSYGMMILEMVGLKGRVQVDTDKSSSETYFPNWIYERLELEKELGFEGVKNAEDEEGARKMILVGLWCIQTKPSDRPSMSKVVEMLEGSMQSLQIPPKPYLLESPAAMRSLEESSSETSLS</sequence>
<accession>A0ACC0CHM2</accession>
<dbReference type="Proteomes" id="UP001060085">
    <property type="component" value="Linkage Group LG01"/>
</dbReference>
<proteinExistence type="predicted"/>
<name>A0ACC0CHM2_CATRO</name>
<protein>
    <submittedName>
        <fullName evidence="1">Uncharacterized protein</fullName>
    </submittedName>
</protein>
<reference evidence="2" key="1">
    <citation type="journal article" date="2023" name="Nat. Plants">
        <title>Single-cell RNA sequencing provides a high-resolution roadmap for understanding the multicellular compartmentation of specialized metabolism.</title>
        <authorList>
            <person name="Sun S."/>
            <person name="Shen X."/>
            <person name="Li Y."/>
            <person name="Li Y."/>
            <person name="Wang S."/>
            <person name="Li R."/>
            <person name="Zhang H."/>
            <person name="Shen G."/>
            <person name="Guo B."/>
            <person name="Wei J."/>
            <person name="Xu J."/>
            <person name="St-Pierre B."/>
            <person name="Chen S."/>
            <person name="Sun C."/>
        </authorList>
    </citation>
    <scope>NUCLEOTIDE SEQUENCE [LARGE SCALE GENOMIC DNA]</scope>
</reference>
<evidence type="ECO:0000313" key="1">
    <source>
        <dbReference type="EMBL" id="KAI5684303.1"/>
    </source>
</evidence>
<gene>
    <name evidence="1" type="ORF">M9H77_05531</name>
</gene>
<dbReference type="EMBL" id="CM044701">
    <property type="protein sequence ID" value="KAI5684303.1"/>
    <property type="molecule type" value="Genomic_DNA"/>
</dbReference>
<organism evidence="1 2">
    <name type="scientific">Catharanthus roseus</name>
    <name type="common">Madagascar periwinkle</name>
    <name type="synonym">Vinca rosea</name>
    <dbReference type="NCBI Taxonomy" id="4058"/>
    <lineage>
        <taxon>Eukaryota</taxon>
        <taxon>Viridiplantae</taxon>
        <taxon>Streptophyta</taxon>
        <taxon>Embryophyta</taxon>
        <taxon>Tracheophyta</taxon>
        <taxon>Spermatophyta</taxon>
        <taxon>Magnoliopsida</taxon>
        <taxon>eudicotyledons</taxon>
        <taxon>Gunneridae</taxon>
        <taxon>Pentapetalae</taxon>
        <taxon>asterids</taxon>
        <taxon>lamiids</taxon>
        <taxon>Gentianales</taxon>
        <taxon>Apocynaceae</taxon>
        <taxon>Rauvolfioideae</taxon>
        <taxon>Vinceae</taxon>
        <taxon>Catharanthinae</taxon>
        <taxon>Catharanthus</taxon>
    </lineage>
</organism>
<evidence type="ECO:0000313" key="2">
    <source>
        <dbReference type="Proteomes" id="UP001060085"/>
    </source>
</evidence>